<keyword evidence="2" id="KW-1185">Reference proteome</keyword>
<feature type="non-terminal residue" evidence="1">
    <location>
        <position position="1"/>
    </location>
</feature>
<organism evidence="1 2">
    <name type="scientific">Hamiltosporidium magnivora</name>
    <dbReference type="NCBI Taxonomy" id="148818"/>
    <lineage>
        <taxon>Eukaryota</taxon>
        <taxon>Fungi</taxon>
        <taxon>Fungi incertae sedis</taxon>
        <taxon>Microsporidia</taxon>
        <taxon>Dubosqiidae</taxon>
        <taxon>Hamiltosporidium</taxon>
    </lineage>
</organism>
<name>A0A4V2JW53_9MICR</name>
<proteinExistence type="predicted"/>
<dbReference type="EMBL" id="PITI01000410">
    <property type="protein sequence ID" value="TBU06622.1"/>
    <property type="molecule type" value="Genomic_DNA"/>
</dbReference>
<sequence length="458" mass="54977">PCLKYLQSYVLSRKRSHSISKTRNKSKKVLIDVIDPDKIVCKESLDAIFGKYQLISGFLNGSPELKKILKEYPNMPITFEEIKLLNPSLLNSLIEIIKFSRTKNFQFVNYEAAMVYIHFNLDEISGEDLFTDIFLKILNFNIIEIEICKFKEILNEISHFLYNTKFPLKFWPEDKSHIKIKLEELFNSYNLKYFDLGIFRIRSLIFSIYINNSYLNTIPKRDREMYMLLILLEKCENEYIRLFHKDTLLNTQDNRLKIQNIKLDFKKKINEIMFRIVSCIQYNTNYYVSFDLLKVLFEDITNIIHTEKNNELKYANRIFNDFHLILFLLPDIFIEKLNHLTEIILYMIIIGHREDTIKLEFIKNFGNIFFDILFKETWDNFVIRYIFFLIKCELLISLNHCGLERNIFKYQIGLKILNNNIEPENFIYFNNSKYIVIFEKYSGECFKSISEYIHSNLT</sequence>
<gene>
    <name evidence="1" type="ORF">CWI36_0410p0020</name>
</gene>
<evidence type="ECO:0000313" key="2">
    <source>
        <dbReference type="Proteomes" id="UP000291404"/>
    </source>
</evidence>
<dbReference type="AlphaFoldDB" id="A0A4V2JW53"/>
<comment type="caution">
    <text evidence="1">The sequence shown here is derived from an EMBL/GenBank/DDBJ whole genome shotgun (WGS) entry which is preliminary data.</text>
</comment>
<dbReference type="VEuPathDB" id="MicrosporidiaDB:CWI39_0086p0030"/>
<accession>A0A4V2JW53</accession>
<dbReference type="Proteomes" id="UP000291404">
    <property type="component" value="Unassembled WGS sequence"/>
</dbReference>
<protein>
    <submittedName>
        <fullName evidence="1">Uncharacterized protein</fullName>
    </submittedName>
</protein>
<dbReference type="VEuPathDB" id="MicrosporidiaDB:CWI36_0410p0020"/>
<dbReference type="VEuPathDB" id="MicrosporidiaDB:CWI39_0086p0020"/>
<evidence type="ECO:0000313" key="1">
    <source>
        <dbReference type="EMBL" id="TBU06622.1"/>
    </source>
</evidence>
<reference evidence="1 2" key="1">
    <citation type="submission" date="2017-12" db="EMBL/GenBank/DDBJ databases">
        <authorList>
            <person name="Pombert J.-F."/>
            <person name="Haag K.L."/>
            <person name="Ebert D."/>
        </authorList>
    </citation>
    <scope>NUCLEOTIDE SEQUENCE [LARGE SCALE GENOMIC DNA]</scope>
    <source>
        <strain evidence="1">BE-OM-2</strain>
    </source>
</reference>